<dbReference type="PANTHER" id="PTHR13318">
    <property type="entry name" value="PARTNER OF PAIRED, ISOFORM B-RELATED"/>
    <property type="match status" value="1"/>
</dbReference>
<dbReference type="AlphaFoldDB" id="A0A1U7ZCA1"/>
<dbReference type="GeneID" id="104588610"/>
<dbReference type="InterPro" id="IPR006553">
    <property type="entry name" value="Leu-rich_rpt_Cys-con_subtyp"/>
</dbReference>
<dbReference type="Proteomes" id="UP000189703">
    <property type="component" value="Unplaced"/>
</dbReference>
<dbReference type="KEGG" id="nnu:104588610"/>
<dbReference type="InterPro" id="IPR032675">
    <property type="entry name" value="LRR_dom_sf"/>
</dbReference>
<dbReference type="OrthoDB" id="595131at2759"/>
<dbReference type="RefSeq" id="XP_010244920.1">
    <property type="nucleotide sequence ID" value="XM_010246618.1"/>
</dbReference>
<dbReference type="Gene3D" id="3.80.10.10">
    <property type="entry name" value="Ribonuclease Inhibitor"/>
    <property type="match status" value="1"/>
</dbReference>
<accession>A0A1U7ZCA1</accession>
<dbReference type="CDD" id="cd22159">
    <property type="entry name" value="F-box_AtTIR1-like"/>
    <property type="match status" value="1"/>
</dbReference>
<keyword evidence="1" id="KW-1185">Reference proteome</keyword>
<sequence length="479" mass="53733">MEDLPEHLVYEILGRLKKTADRNSTSLACKRLHNIDREQRELLRVGCGLHPGPAFEALISLCNRFPNLRKVEINYSSWCSQFGIQLSNQGLLILSQHCPSLVDLTLSHCNSINDFGLRYLSCCTKLTALRLESTERITARGLFFVVARCKNLITLHLTECSNVTGIKWLEYLGMVGTLEDLSIKFCNAIEEEDLAKLGAAWEKLKRLQFVANLYSIYRAQSPDLQKNLQWVSCENMVELSLTYCIVHPGRGLSCLLGRCRALEKLDLQICLGVGDSDIVSLAQKSNNLRSITLHLPLKPPYYMPNTALMHLTDESLKALAQNCPMLESVEISFTRQWKCPSSSLFSLSGILTLIQTCPLRVLILDNVYMFDDDGMKALCSAHFLETLELVRCQEISDEGLQFVGQIPHLRFLKIVRCLHVTDNGLKPLVGSHKLGMLTVEECPCISQQGVQGAARSVSYKGDPKNTWMSLLGPCSFSFI</sequence>
<name>A0A1U7ZCA1_NELNU</name>
<dbReference type="Gene3D" id="1.20.1280.50">
    <property type="match status" value="1"/>
</dbReference>
<dbReference type="SMART" id="SM00367">
    <property type="entry name" value="LRR_CC"/>
    <property type="match status" value="6"/>
</dbReference>
<evidence type="ECO:0000313" key="2">
    <source>
        <dbReference type="RefSeq" id="XP_010244920.1"/>
    </source>
</evidence>
<dbReference type="Pfam" id="PF13516">
    <property type="entry name" value="LRR_6"/>
    <property type="match status" value="2"/>
</dbReference>
<dbReference type="FunFam" id="1.20.1280.50:FF:000023">
    <property type="entry name" value="F-box/LRR-repeat protein 4"/>
    <property type="match status" value="1"/>
</dbReference>
<dbReference type="GO" id="GO:0031146">
    <property type="term" value="P:SCF-dependent proteasomal ubiquitin-dependent protein catabolic process"/>
    <property type="evidence" value="ECO:0000318"/>
    <property type="project" value="GO_Central"/>
</dbReference>
<organism evidence="1 2">
    <name type="scientific">Nelumbo nucifera</name>
    <name type="common">Sacred lotus</name>
    <dbReference type="NCBI Taxonomy" id="4432"/>
    <lineage>
        <taxon>Eukaryota</taxon>
        <taxon>Viridiplantae</taxon>
        <taxon>Streptophyta</taxon>
        <taxon>Embryophyta</taxon>
        <taxon>Tracheophyta</taxon>
        <taxon>Spermatophyta</taxon>
        <taxon>Magnoliopsida</taxon>
        <taxon>Proteales</taxon>
        <taxon>Nelumbonaceae</taxon>
        <taxon>Nelumbo</taxon>
    </lineage>
</organism>
<proteinExistence type="predicted"/>
<reference evidence="2" key="1">
    <citation type="submission" date="2025-08" db="UniProtKB">
        <authorList>
            <consortium name="RefSeq"/>
        </authorList>
    </citation>
    <scope>IDENTIFICATION</scope>
</reference>
<evidence type="ECO:0000313" key="1">
    <source>
        <dbReference type="Proteomes" id="UP000189703"/>
    </source>
</evidence>
<dbReference type="SUPFAM" id="SSF52047">
    <property type="entry name" value="RNI-like"/>
    <property type="match status" value="1"/>
</dbReference>
<dbReference type="FunFam" id="3.80.10.10:FF:000690">
    <property type="entry name" value="F-box/LRR-repeat protein 14"/>
    <property type="match status" value="1"/>
</dbReference>
<dbReference type="GO" id="GO:0019005">
    <property type="term" value="C:SCF ubiquitin ligase complex"/>
    <property type="evidence" value="ECO:0000318"/>
    <property type="project" value="GO_Central"/>
</dbReference>
<gene>
    <name evidence="2" type="primary">LOC104588610</name>
</gene>
<dbReference type="PANTHER" id="PTHR13318:SF182">
    <property type="entry name" value="F-BOX_LRR-REPEAT PROTEIN 14"/>
    <property type="match status" value="1"/>
</dbReference>
<dbReference type="eggNOG" id="KOG1947">
    <property type="taxonomic scope" value="Eukaryota"/>
</dbReference>
<protein>
    <submittedName>
        <fullName evidence="2">F-box/LRR-repeat protein 14-like</fullName>
    </submittedName>
</protein>
<dbReference type="InterPro" id="IPR001611">
    <property type="entry name" value="Leu-rich_rpt"/>
</dbReference>
<dbReference type="STRING" id="4432.A0A1U7ZCA1"/>
<dbReference type="OMA" id="EECPCIS"/>